<reference evidence="4" key="2">
    <citation type="submission" date="2023-01" db="EMBL/GenBank/DDBJ databases">
        <authorList>
            <person name="Sun Q."/>
            <person name="Evtushenko L."/>
        </authorList>
    </citation>
    <scope>NUCLEOTIDE SEQUENCE</scope>
    <source>
        <strain evidence="4">VKM B-2555</strain>
    </source>
</reference>
<evidence type="ECO:0000256" key="2">
    <source>
        <dbReference type="SAM" id="MobiDB-lite"/>
    </source>
</evidence>
<evidence type="ECO:0000259" key="3">
    <source>
        <dbReference type="PROSITE" id="PS50110"/>
    </source>
</evidence>
<dbReference type="PROSITE" id="PS50110">
    <property type="entry name" value="RESPONSE_REGULATORY"/>
    <property type="match status" value="1"/>
</dbReference>
<keyword evidence="1" id="KW-0597">Phosphoprotein</keyword>
<dbReference type="Pfam" id="PF00072">
    <property type="entry name" value="Response_reg"/>
    <property type="match status" value="1"/>
</dbReference>
<dbReference type="EMBL" id="BSFK01000010">
    <property type="protein sequence ID" value="GLK77054.1"/>
    <property type="molecule type" value="Genomic_DNA"/>
</dbReference>
<evidence type="ECO:0000313" key="5">
    <source>
        <dbReference type="Proteomes" id="UP001143364"/>
    </source>
</evidence>
<protein>
    <submittedName>
        <fullName evidence="4">Response regulator</fullName>
    </submittedName>
</protein>
<comment type="caution">
    <text evidence="4">The sequence shown here is derived from an EMBL/GenBank/DDBJ whole genome shotgun (WGS) entry which is preliminary data.</text>
</comment>
<dbReference type="RefSeq" id="WP_271204890.1">
    <property type="nucleotide sequence ID" value="NZ_BSFK01000010.1"/>
</dbReference>
<evidence type="ECO:0000313" key="4">
    <source>
        <dbReference type="EMBL" id="GLK77054.1"/>
    </source>
</evidence>
<feature type="domain" description="Response regulatory" evidence="3">
    <location>
        <begin position="2"/>
        <end position="113"/>
    </location>
</feature>
<dbReference type="InterPro" id="IPR011006">
    <property type="entry name" value="CheY-like_superfamily"/>
</dbReference>
<dbReference type="GO" id="GO:0000160">
    <property type="term" value="P:phosphorelay signal transduction system"/>
    <property type="evidence" value="ECO:0007669"/>
    <property type="project" value="InterPro"/>
</dbReference>
<gene>
    <name evidence="4" type="ORF">GCM10008171_23080</name>
</gene>
<proteinExistence type="predicted"/>
<reference evidence="4" key="1">
    <citation type="journal article" date="2014" name="Int. J. Syst. Evol. Microbiol.">
        <title>Complete genome sequence of Corynebacterium casei LMG S-19264T (=DSM 44701T), isolated from a smear-ripened cheese.</title>
        <authorList>
            <consortium name="US DOE Joint Genome Institute (JGI-PGF)"/>
            <person name="Walter F."/>
            <person name="Albersmeier A."/>
            <person name="Kalinowski J."/>
            <person name="Ruckert C."/>
        </authorList>
    </citation>
    <scope>NUCLEOTIDE SEQUENCE</scope>
    <source>
        <strain evidence="4">VKM B-2555</strain>
    </source>
</reference>
<sequence length="156" mass="16471">MRVLIVEDDMVIAGTLGPVVTRAGHELVGLAADQVSAVALLQATRVDLAFVDVHLLDGWTGVEVVRAANAEGAAAIFTTANRGMVPANFAGACGLIDKPYTDVQIEATLAYMAERLNGAPAEPAPKGFTPSPFWPERPRPRPTLAGHLLRRGHPSL</sequence>
<dbReference type="SMART" id="SM00448">
    <property type="entry name" value="REC"/>
    <property type="match status" value="1"/>
</dbReference>
<dbReference type="AlphaFoldDB" id="A0A9W6JJ69"/>
<keyword evidence="5" id="KW-1185">Reference proteome</keyword>
<dbReference type="Gene3D" id="3.40.50.2300">
    <property type="match status" value="1"/>
</dbReference>
<dbReference type="Proteomes" id="UP001143364">
    <property type="component" value="Unassembled WGS sequence"/>
</dbReference>
<feature type="modified residue" description="4-aspartylphosphate" evidence="1">
    <location>
        <position position="52"/>
    </location>
</feature>
<evidence type="ECO:0000256" key="1">
    <source>
        <dbReference type="PROSITE-ProRule" id="PRU00169"/>
    </source>
</evidence>
<accession>A0A9W6JJ69</accession>
<dbReference type="SUPFAM" id="SSF52172">
    <property type="entry name" value="CheY-like"/>
    <property type="match status" value="1"/>
</dbReference>
<dbReference type="InterPro" id="IPR001789">
    <property type="entry name" value="Sig_transdc_resp-reg_receiver"/>
</dbReference>
<organism evidence="4 5">
    <name type="scientific">Methylopila jiangsuensis</name>
    <dbReference type="NCBI Taxonomy" id="586230"/>
    <lineage>
        <taxon>Bacteria</taxon>
        <taxon>Pseudomonadati</taxon>
        <taxon>Pseudomonadota</taxon>
        <taxon>Alphaproteobacteria</taxon>
        <taxon>Hyphomicrobiales</taxon>
        <taxon>Methylopilaceae</taxon>
        <taxon>Methylopila</taxon>
    </lineage>
</organism>
<feature type="region of interest" description="Disordered" evidence="2">
    <location>
        <begin position="121"/>
        <end position="156"/>
    </location>
</feature>
<name>A0A9W6JJ69_9HYPH</name>